<protein>
    <submittedName>
        <fullName evidence="2">Uncharacterized protein</fullName>
    </submittedName>
</protein>
<keyword evidence="3" id="KW-1185">Reference proteome</keyword>
<feature type="compositionally biased region" description="Polar residues" evidence="1">
    <location>
        <begin position="1"/>
        <end position="13"/>
    </location>
</feature>
<dbReference type="EMBL" id="CCKQ01008118">
    <property type="protein sequence ID" value="CDW79565.1"/>
    <property type="molecule type" value="Genomic_DNA"/>
</dbReference>
<feature type="compositionally biased region" description="Polar residues" evidence="1">
    <location>
        <begin position="24"/>
        <end position="38"/>
    </location>
</feature>
<sequence length="545" mass="62906">MGQKVSICTSNLPKNRDQGLYEDNTYNSADEINSQQSTKPRKGVKPMPNPNKRFAQADMKPKGLMGKFQGGRIGKKVAKSFKEDNNQDSTGLDTQSIFWSTKRLAASLWRLSETHRLLEKSKSYENQDNLELRWKGGIHYRIIYELGVHDQDAKELDGKVRFAPDQPSTVDKNDRIINLIQIDKYMIQRAEQERDNKVKNMMDCLATENSWCLSENFERDCKERGQMKIDDDINFDLDIVTHSDDERFRPEPCNACEVSQNVQNKWDQQVSPKFKRQTTNIVSQQTIGQKENNPRQQTTQLSRNFSIYLGIEPEKKCAQKFIKFCPSSSYIGKETLNEISQVSALTALLVILCLSHLIVAEQKFDDTCMDNSCSHIVDKDTVTYLKVIQEEAFNVWTGFLEGFYDRDPHLKRAKCMGDTQLYLMEQILLRSESFQRETFFFAVAGVISDVIKMIINVRSNCKVDMFLQDLIGYCEDHCEGHQVIQRLSKNFNKLSKIYQEIMKLMHDSNPENIIEQFKICVQVGGKIGELFRLAIGFSMSDQEQK</sequence>
<gene>
    <name evidence="2" type="primary">Contig17959.g19088</name>
    <name evidence="2" type="ORF">STYLEM_8555</name>
</gene>
<proteinExistence type="predicted"/>
<evidence type="ECO:0000313" key="2">
    <source>
        <dbReference type="EMBL" id="CDW79565.1"/>
    </source>
</evidence>
<dbReference type="AlphaFoldDB" id="A0A078AB95"/>
<organism evidence="2 3">
    <name type="scientific">Stylonychia lemnae</name>
    <name type="common">Ciliate</name>
    <dbReference type="NCBI Taxonomy" id="5949"/>
    <lineage>
        <taxon>Eukaryota</taxon>
        <taxon>Sar</taxon>
        <taxon>Alveolata</taxon>
        <taxon>Ciliophora</taxon>
        <taxon>Intramacronucleata</taxon>
        <taxon>Spirotrichea</taxon>
        <taxon>Stichotrichia</taxon>
        <taxon>Sporadotrichida</taxon>
        <taxon>Oxytrichidae</taxon>
        <taxon>Stylonychinae</taxon>
        <taxon>Stylonychia</taxon>
    </lineage>
</organism>
<dbReference type="InParanoid" id="A0A078AB95"/>
<evidence type="ECO:0000256" key="1">
    <source>
        <dbReference type="SAM" id="MobiDB-lite"/>
    </source>
</evidence>
<evidence type="ECO:0000313" key="3">
    <source>
        <dbReference type="Proteomes" id="UP000039865"/>
    </source>
</evidence>
<accession>A0A078AB95</accession>
<reference evidence="2 3" key="1">
    <citation type="submission" date="2014-06" db="EMBL/GenBank/DDBJ databases">
        <authorList>
            <person name="Swart Estienne"/>
        </authorList>
    </citation>
    <scope>NUCLEOTIDE SEQUENCE [LARGE SCALE GENOMIC DNA]</scope>
    <source>
        <strain evidence="2 3">130c</strain>
    </source>
</reference>
<dbReference type="Proteomes" id="UP000039865">
    <property type="component" value="Unassembled WGS sequence"/>
</dbReference>
<name>A0A078AB95_STYLE</name>
<feature type="region of interest" description="Disordered" evidence="1">
    <location>
        <begin position="1"/>
        <end position="57"/>
    </location>
</feature>